<dbReference type="AlphaFoldDB" id="A0A9X3HGH9"/>
<gene>
    <name evidence="6" type="ORF">O8D18_13870</name>
</gene>
<dbReference type="Pfam" id="PF18830">
    <property type="entry name" value="LPD16"/>
    <property type="match status" value="1"/>
</dbReference>
<feature type="domain" description="Large polyvalent protein-associated" evidence="5">
    <location>
        <begin position="292"/>
        <end position="369"/>
    </location>
</feature>
<evidence type="ECO:0000256" key="1">
    <source>
        <dbReference type="SAM" id="MobiDB-lite"/>
    </source>
</evidence>
<evidence type="ECO:0000313" key="7">
    <source>
        <dbReference type="Proteomes" id="UP001148455"/>
    </source>
</evidence>
<feature type="region of interest" description="Disordered" evidence="1">
    <location>
        <begin position="732"/>
        <end position="787"/>
    </location>
</feature>
<dbReference type="EMBL" id="JAPZED010000021">
    <property type="protein sequence ID" value="MCZ7695098.1"/>
    <property type="molecule type" value="Genomic_DNA"/>
</dbReference>
<comment type="caution">
    <text evidence="6">The sequence shown here is derived from an EMBL/GenBank/DDBJ whole genome shotgun (WGS) entry which is preliminary data.</text>
</comment>
<dbReference type="Pfam" id="PF14191">
    <property type="entry name" value="YodL"/>
    <property type="match status" value="1"/>
</dbReference>
<feature type="domain" description="DUF3849" evidence="2">
    <location>
        <begin position="153"/>
        <end position="277"/>
    </location>
</feature>
<name>A0A9X3HGH9_MEDGN</name>
<dbReference type="Proteomes" id="UP001148455">
    <property type="component" value="Unassembled WGS sequence"/>
</dbReference>
<evidence type="ECO:0000259" key="5">
    <source>
        <dbReference type="Pfam" id="PF18832"/>
    </source>
</evidence>
<feature type="domain" description="Large polyvalent protein-associated" evidence="4">
    <location>
        <begin position="540"/>
        <end position="618"/>
    </location>
</feature>
<dbReference type="Pfam" id="PF18832">
    <property type="entry name" value="LPD18"/>
    <property type="match status" value="1"/>
</dbReference>
<sequence>MREKEIINDMEKENQLFDGNGEHYGIYQLKKSEERTYQFMGMREASSFGFEIHGEDYELIYSDRLGMEETLNSLYEKFNINHPQDFTGHSLSVSDVVVMRKNGESKAYYVDSFGFTELPEFIHERLRLQEVFNTQDVRETVEEKGEQKEYLPVYQQTLQYAMEHGAADDYLDSRKLNIDCKKAIEETINEHFDGMRLSLEDSGGVLEQFGTERVSYVLANTLRHLSEDGRFSRDNRVWADGIEVTENIHRGMDMNLDYLVNSHPAVLDGYIHLVRGEIRMLDVEKKMGIPHVTEQTSGLMVEGHMGTWHTIGQREYHGERFFLMRHDEYGSEAADIIVSENGTLVAEDLRNGFDAEAGFAISEYLEENGASVYDLKELPADTDIVLYDGKELYTEKAQPIINDSWDYSMVGIDENGEEYRFNFNEIYSVATEKGLRLKMPELHYIDHYYVVEDLQKQGKLDIWEYSSLSEALENYFALPTHKMKALGIQNQSPLPGSLDFIQCKNGVDHLTEDWTKVTGWLNPQIYQTVQYLKESLEVHETQIAYDTGIGFFAIQHTDGGYDYTFYDKDYLEKDGGVYDDPEFTIEEAAGDLLAEEGISIHDCKVMDYEELMECVENAEKEQQAEPSLTYYVAECMEFSVLGEYHADLTIDEAFDIYKRIPSDRMNGGKGIGICLQEDSLYAGEYPLMRSNQIDMETLEGIPYMKNHPLVQQAVKEMEQRGVKLWYPIKEAQAEKETEQRQEQPQRESKKESVLKALKERQERLKAQQTEPKRPERSQSKKKGDMEL</sequence>
<proteinExistence type="predicted"/>
<dbReference type="InterPro" id="IPR041258">
    <property type="entry name" value="LPD18"/>
</dbReference>
<evidence type="ECO:0000259" key="3">
    <source>
        <dbReference type="Pfam" id="PF14191"/>
    </source>
</evidence>
<feature type="domain" description="YodL-like" evidence="3">
    <location>
        <begin position="24"/>
        <end position="121"/>
    </location>
</feature>
<dbReference type="Pfam" id="PF12960">
    <property type="entry name" value="DUF3849"/>
    <property type="match status" value="1"/>
</dbReference>
<accession>A0A9X3HGH9</accession>
<dbReference type="InterPro" id="IPR024383">
    <property type="entry name" value="DUF3849"/>
</dbReference>
<protein>
    <submittedName>
        <fullName evidence="6">DUF3849 domain-containing protein</fullName>
    </submittedName>
</protein>
<evidence type="ECO:0000313" key="6">
    <source>
        <dbReference type="EMBL" id="MCZ7695098.1"/>
    </source>
</evidence>
<evidence type="ECO:0000259" key="4">
    <source>
        <dbReference type="Pfam" id="PF18830"/>
    </source>
</evidence>
<dbReference type="InterPro" id="IPR025923">
    <property type="entry name" value="YodL-like_dom"/>
</dbReference>
<dbReference type="InterPro" id="IPR040568">
    <property type="entry name" value="LPD16"/>
</dbReference>
<organism evidence="6 7">
    <name type="scientific">Mediterraneibacter gnavus</name>
    <name type="common">Ruminococcus gnavus</name>
    <dbReference type="NCBI Taxonomy" id="33038"/>
    <lineage>
        <taxon>Bacteria</taxon>
        <taxon>Bacillati</taxon>
        <taxon>Bacillota</taxon>
        <taxon>Clostridia</taxon>
        <taxon>Lachnospirales</taxon>
        <taxon>Lachnospiraceae</taxon>
        <taxon>Mediterraneibacter</taxon>
    </lineage>
</organism>
<dbReference type="RefSeq" id="WP_269763062.1">
    <property type="nucleotide sequence ID" value="NZ_JAPZEC010000021.1"/>
</dbReference>
<reference evidence="6" key="1">
    <citation type="submission" date="2022-12" db="EMBL/GenBank/DDBJ databases">
        <title>Genome of R. gnavus strain RSHDN_123.</title>
        <authorList>
            <person name="Abdugheni R."/>
        </authorList>
    </citation>
    <scope>NUCLEOTIDE SEQUENCE</scope>
    <source>
        <strain evidence="6">RSHDN_123</strain>
    </source>
</reference>
<evidence type="ECO:0000259" key="2">
    <source>
        <dbReference type="Pfam" id="PF12960"/>
    </source>
</evidence>